<evidence type="ECO:0000256" key="16">
    <source>
        <dbReference type="ARBA" id="ARBA00048679"/>
    </source>
</evidence>
<dbReference type="GO" id="GO:0016020">
    <property type="term" value="C:membrane"/>
    <property type="evidence" value="ECO:0007669"/>
    <property type="project" value="UniProtKB-SubCell"/>
</dbReference>
<comment type="catalytic activity">
    <reaction evidence="16">
        <text>L-seryl-[protein] + ATP = O-phospho-L-seryl-[protein] + ADP + H(+)</text>
        <dbReference type="Rhea" id="RHEA:17989"/>
        <dbReference type="Rhea" id="RHEA-COMP:9863"/>
        <dbReference type="Rhea" id="RHEA-COMP:11604"/>
        <dbReference type="ChEBI" id="CHEBI:15378"/>
        <dbReference type="ChEBI" id="CHEBI:29999"/>
        <dbReference type="ChEBI" id="CHEBI:30616"/>
        <dbReference type="ChEBI" id="CHEBI:83421"/>
        <dbReference type="ChEBI" id="CHEBI:456216"/>
        <dbReference type="EC" id="2.7.11.1"/>
    </reaction>
</comment>
<evidence type="ECO:0000256" key="5">
    <source>
        <dbReference type="ARBA" id="ARBA00022692"/>
    </source>
</evidence>
<dbReference type="GO" id="GO:0061630">
    <property type="term" value="F:ubiquitin protein ligase activity"/>
    <property type="evidence" value="ECO:0007669"/>
    <property type="project" value="UniProtKB-EC"/>
</dbReference>
<evidence type="ECO:0000313" key="21">
    <source>
        <dbReference type="EMBL" id="KAL3524402.1"/>
    </source>
</evidence>
<dbReference type="Pfam" id="PF13639">
    <property type="entry name" value="zf-RING_2"/>
    <property type="match status" value="1"/>
</dbReference>
<evidence type="ECO:0000313" key="22">
    <source>
        <dbReference type="Proteomes" id="UP001630127"/>
    </source>
</evidence>
<keyword evidence="22" id="KW-1185">Reference proteome</keyword>
<dbReference type="SUPFAM" id="SSF57850">
    <property type="entry name" value="RING/U-box"/>
    <property type="match status" value="1"/>
</dbReference>
<evidence type="ECO:0000256" key="3">
    <source>
        <dbReference type="ARBA" id="ARBA00004906"/>
    </source>
</evidence>
<keyword evidence="6" id="KW-0479">Metal-binding</keyword>
<evidence type="ECO:0000256" key="18">
    <source>
        <dbReference type="SAM" id="Phobius"/>
    </source>
</evidence>
<dbReference type="InterPro" id="IPR046948">
    <property type="entry name" value="ATL20-22-like"/>
</dbReference>
<dbReference type="PROSITE" id="PS50089">
    <property type="entry name" value="ZF_RING_2"/>
    <property type="match status" value="1"/>
</dbReference>
<dbReference type="Pfam" id="PF14380">
    <property type="entry name" value="WAK_assoc"/>
    <property type="match status" value="1"/>
</dbReference>
<dbReference type="InterPro" id="IPR001841">
    <property type="entry name" value="Znf_RING"/>
</dbReference>
<sequence length="378" mass="41897">MDKQHKPIASVLILISSVVLVSASEICFNSACYPNEPWIRFPFRLQNVQSKQCGYPGFDLTCDSTNLITSLHFQNTQKFRVQAIDYASQEIWLNDPNNCLPQSLLTLNLSGSPFTGVSYQDFTLFNCSSNFHYELYKFNPIACLSGSGYNIVATSSDRAARILFSSCSFVSTVPVPVQWPFYEQIWSSDLSDDIWLTWDAPQCGKCESRGGRCGLKTNSSNHIECKTRHGLPRGARYAISAGAGVPASLFVLGLVCFLCSKSKACREEGHPVNEFTSTHAPQPIIQLGLDRSIIESYPKTVLGESRRLPKPDDNICPICLSEYKPKDTLRTIPTCHHCFHANCIDEWLPLNAACPVCRNNPKQSSPAPKPAPASDDNV</sequence>
<keyword evidence="11 18" id="KW-1133">Transmembrane helix</keyword>
<keyword evidence="8 17" id="KW-0863">Zinc-finger</keyword>
<accession>A0ABD3A1U9</accession>
<comment type="subcellular location">
    <subcellularLocation>
        <location evidence="2">Membrane</location>
        <topology evidence="2">Single-pass membrane protein</topology>
    </subcellularLocation>
</comment>
<evidence type="ECO:0000256" key="10">
    <source>
        <dbReference type="ARBA" id="ARBA00022833"/>
    </source>
</evidence>
<keyword evidence="12 18" id="KW-0472">Membrane</keyword>
<comment type="catalytic activity">
    <reaction evidence="15">
        <text>L-threonyl-[protein] + ATP = O-phospho-L-threonyl-[protein] + ADP + H(+)</text>
        <dbReference type="Rhea" id="RHEA:46608"/>
        <dbReference type="Rhea" id="RHEA-COMP:11060"/>
        <dbReference type="Rhea" id="RHEA-COMP:11605"/>
        <dbReference type="ChEBI" id="CHEBI:15378"/>
        <dbReference type="ChEBI" id="CHEBI:30013"/>
        <dbReference type="ChEBI" id="CHEBI:30616"/>
        <dbReference type="ChEBI" id="CHEBI:61977"/>
        <dbReference type="ChEBI" id="CHEBI:456216"/>
        <dbReference type="EC" id="2.7.11.1"/>
    </reaction>
</comment>
<reference evidence="21 22" key="1">
    <citation type="submission" date="2024-11" db="EMBL/GenBank/DDBJ databases">
        <title>A near-complete genome assembly of Cinchona calisaya.</title>
        <authorList>
            <person name="Lian D.C."/>
            <person name="Zhao X.W."/>
            <person name="Wei L."/>
        </authorList>
    </citation>
    <scope>NUCLEOTIDE SEQUENCE [LARGE SCALE GENOMIC DNA]</scope>
    <source>
        <tissue evidence="21">Nenye</tissue>
    </source>
</reference>
<dbReference type="PANTHER" id="PTHR46279">
    <property type="entry name" value="RING/U-BOX SUPERFAMILY PROTEIN"/>
    <property type="match status" value="1"/>
</dbReference>
<evidence type="ECO:0000256" key="4">
    <source>
        <dbReference type="ARBA" id="ARBA00022679"/>
    </source>
</evidence>
<keyword evidence="10" id="KW-0862">Zinc</keyword>
<dbReference type="Gene3D" id="3.30.40.10">
    <property type="entry name" value="Zinc/RING finger domain, C3HC4 (zinc finger)"/>
    <property type="match status" value="1"/>
</dbReference>
<dbReference type="SMART" id="SM00184">
    <property type="entry name" value="RING"/>
    <property type="match status" value="1"/>
</dbReference>
<comment type="pathway">
    <text evidence="3">Protein modification; protein ubiquitination.</text>
</comment>
<dbReference type="Pfam" id="PF13947">
    <property type="entry name" value="GUB_WAK_bind"/>
    <property type="match status" value="1"/>
</dbReference>
<dbReference type="CDD" id="cd16461">
    <property type="entry name" value="RING-H2_EL5-like"/>
    <property type="match status" value="1"/>
</dbReference>
<evidence type="ECO:0000256" key="12">
    <source>
        <dbReference type="ARBA" id="ARBA00023136"/>
    </source>
</evidence>
<dbReference type="InterPro" id="IPR025287">
    <property type="entry name" value="WAK_GUB"/>
</dbReference>
<keyword evidence="7 19" id="KW-0732">Signal</keyword>
<dbReference type="AlphaFoldDB" id="A0ABD3A1U9"/>
<evidence type="ECO:0000256" key="19">
    <source>
        <dbReference type="SAM" id="SignalP"/>
    </source>
</evidence>
<evidence type="ECO:0000256" key="7">
    <source>
        <dbReference type="ARBA" id="ARBA00022729"/>
    </source>
</evidence>
<comment type="similarity">
    <text evidence="14">Belongs to the RING-type zinc finger family. ATL subfamily.</text>
</comment>
<evidence type="ECO:0000256" key="17">
    <source>
        <dbReference type="PROSITE-ProRule" id="PRU00175"/>
    </source>
</evidence>
<feature type="chain" id="PRO_5044779393" description="RING-type domain-containing protein" evidence="19">
    <location>
        <begin position="24"/>
        <end position="378"/>
    </location>
</feature>
<proteinExistence type="inferred from homology"/>
<comment type="caution">
    <text evidence="21">The sequence shown here is derived from an EMBL/GenBank/DDBJ whole genome shotgun (WGS) entry which is preliminary data.</text>
</comment>
<feature type="signal peptide" evidence="19">
    <location>
        <begin position="1"/>
        <end position="23"/>
    </location>
</feature>
<evidence type="ECO:0000259" key="20">
    <source>
        <dbReference type="PROSITE" id="PS50089"/>
    </source>
</evidence>
<evidence type="ECO:0000256" key="13">
    <source>
        <dbReference type="ARBA" id="ARBA00023180"/>
    </source>
</evidence>
<evidence type="ECO:0000256" key="14">
    <source>
        <dbReference type="ARBA" id="ARBA00024209"/>
    </source>
</evidence>
<dbReference type="PANTHER" id="PTHR46279:SF10">
    <property type="entry name" value="RING-TYPE E3 UBIQUITIN TRANSFERASE"/>
    <property type="match status" value="1"/>
</dbReference>
<keyword evidence="5 18" id="KW-0812">Transmembrane</keyword>
<dbReference type="EMBL" id="JBJUIK010000007">
    <property type="protein sequence ID" value="KAL3524402.1"/>
    <property type="molecule type" value="Genomic_DNA"/>
</dbReference>
<feature type="transmembrane region" description="Helical" evidence="18">
    <location>
        <begin position="237"/>
        <end position="259"/>
    </location>
</feature>
<dbReference type="InterPro" id="IPR013083">
    <property type="entry name" value="Znf_RING/FYVE/PHD"/>
</dbReference>
<keyword evidence="13" id="KW-0325">Glycoprotein</keyword>
<evidence type="ECO:0000256" key="1">
    <source>
        <dbReference type="ARBA" id="ARBA00000900"/>
    </source>
</evidence>
<dbReference type="Proteomes" id="UP001630127">
    <property type="component" value="Unassembled WGS sequence"/>
</dbReference>
<evidence type="ECO:0000256" key="6">
    <source>
        <dbReference type="ARBA" id="ARBA00022723"/>
    </source>
</evidence>
<comment type="catalytic activity">
    <reaction evidence="1">
        <text>S-ubiquitinyl-[E2 ubiquitin-conjugating enzyme]-L-cysteine + [acceptor protein]-L-lysine = [E2 ubiquitin-conjugating enzyme]-L-cysteine + N(6)-ubiquitinyl-[acceptor protein]-L-lysine.</text>
        <dbReference type="EC" id="2.3.2.27"/>
    </reaction>
</comment>
<dbReference type="GO" id="GO:0008270">
    <property type="term" value="F:zinc ion binding"/>
    <property type="evidence" value="ECO:0007669"/>
    <property type="project" value="UniProtKB-KW"/>
</dbReference>
<dbReference type="GO" id="GO:0004674">
    <property type="term" value="F:protein serine/threonine kinase activity"/>
    <property type="evidence" value="ECO:0007669"/>
    <property type="project" value="UniProtKB-EC"/>
</dbReference>
<evidence type="ECO:0000256" key="8">
    <source>
        <dbReference type="ARBA" id="ARBA00022771"/>
    </source>
</evidence>
<evidence type="ECO:0000256" key="11">
    <source>
        <dbReference type="ARBA" id="ARBA00022989"/>
    </source>
</evidence>
<name>A0ABD3A1U9_9GENT</name>
<organism evidence="21 22">
    <name type="scientific">Cinchona calisaya</name>
    <dbReference type="NCBI Taxonomy" id="153742"/>
    <lineage>
        <taxon>Eukaryota</taxon>
        <taxon>Viridiplantae</taxon>
        <taxon>Streptophyta</taxon>
        <taxon>Embryophyta</taxon>
        <taxon>Tracheophyta</taxon>
        <taxon>Spermatophyta</taxon>
        <taxon>Magnoliopsida</taxon>
        <taxon>eudicotyledons</taxon>
        <taxon>Gunneridae</taxon>
        <taxon>Pentapetalae</taxon>
        <taxon>asterids</taxon>
        <taxon>lamiids</taxon>
        <taxon>Gentianales</taxon>
        <taxon>Rubiaceae</taxon>
        <taxon>Cinchonoideae</taxon>
        <taxon>Cinchoneae</taxon>
        <taxon>Cinchona</taxon>
    </lineage>
</organism>
<gene>
    <name evidence="21" type="ORF">ACH5RR_017236</name>
</gene>
<evidence type="ECO:0000256" key="2">
    <source>
        <dbReference type="ARBA" id="ARBA00004167"/>
    </source>
</evidence>
<dbReference type="InterPro" id="IPR032872">
    <property type="entry name" value="WAK_assoc_C"/>
</dbReference>
<protein>
    <recommendedName>
        <fullName evidence="20">RING-type domain-containing protein</fullName>
    </recommendedName>
</protein>
<feature type="domain" description="RING-type" evidence="20">
    <location>
        <begin position="316"/>
        <end position="358"/>
    </location>
</feature>
<evidence type="ECO:0000256" key="9">
    <source>
        <dbReference type="ARBA" id="ARBA00022786"/>
    </source>
</evidence>
<keyword evidence="9" id="KW-0833">Ubl conjugation pathway</keyword>
<evidence type="ECO:0000256" key="15">
    <source>
        <dbReference type="ARBA" id="ARBA00047899"/>
    </source>
</evidence>
<keyword evidence="4" id="KW-0808">Transferase</keyword>